<name>A0ABQ3J4M6_9GAMM</name>
<keyword evidence="1" id="KW-0812">Transmembrane</keyword>
<accession>A0ABQ3J4M6</accession>
<comment type="caution">
    <text evidence="2">The sequence shown here is derived from an EMBL/GenBank/DDBJ whole genome shotgun (WGS) entry which is preliminary data.</text>
</comment>
<protein>
    <recommendedName>
        <fullName evidence="4">Type II secretion system protein</fullName>
    </recommendedName>
</protein>
<keyword evidence="1" id="KW-1133">Transmembrane helix</keyword>
<organism evidence="2 3">
    <name type="scientific">Thalassotalea profundi</name>
    <dbReference type="NCBI Taxonomy" id="2036687"/>
    <lineage>
        <taxon>Bacteria</taxon>
        <taxon>Pseudomonadati</taxon>
        <taxon>Pseudomonadota</taxon>
        <taxon>Gammaproteobacteria</taxon>
        <taxon>Alteromonadales</taxon>
        <taxon>Colwelliaceae</taxon>
        <taxon>Thalassotalea</taxon>
    </lineage>
</organism>
<evidence type="ECO:0000256" key="1">
    <source>
        <dbReference type="SAM" id="Phobius"/>
    </source>
</evidence>
<keyword evidence="1" id="KW-0472">Membrane</keyword>
<proteinExistence type="predicted"/>
<dbReference type="Proteomes" id="UP000626370">
    <property type="component" value="Unassembled WGS sequence"/>
</dbReference>
<sequence>MSRNAVIVKREKSLAEQIITVVMISVLMAGFWYYFLKQEQQFTLVGFETIAGKFATNVSTIRAQWFMDKQPAVIMLKEQIQQGVDQKTQRNISVNKKGWVDSKKGNLDCISIWQQVMNSPLVFMNKPVAALQINNNSGVNKRLCRYMLASGEYFQYNPDNGKVSNILIIK</sequence>
<evidence type="ECO:0000313" key="3">
    <source>
        <dbReference type="Proteomes" id="UP000626370"/>
    </source>
</evidence>
<feature type="transmembrane region" description="Helical" evidence="1">
    <location>
        <begin position="18"/>
        <end position="35"/>
    </location>
</feature>
<dbReference type="RefSeq" id="WP_189379156.1">
    <property type="nucleotide sequence ID" value="NZ_BNAH01000014.1"/>
</dbReference>
<gene>
    <name evidence="2" type="ORF">GCM10011501_30860</name>
</gene>
<evidence type="ECO:0008006" key="4">
    <source>
        <dbReference type="Google" id="ProtNLM"/>
    </source>
</evidence>
<reference evidence="3" key="1">
    <citation type="journal article" date="2019" name="Int. J. Syst. Evol. Microbiol.">
        <title>The Global Catalogue of Microorganisms (GCM) 10K type strain sequencing project: providing services to taxonomists for standard genome sequencing and annotation.</title>
        <authorList>
            <consortium name="The Broad Institute Genomics Platform"/>
            <consortium name="The Broad Institute Genome Sequencing Center for Infectious Disease"/>
            <person name="Wu L."/>
            <person name="Ma J."/>
        </authorList>
    </citation>
    <scope>NUCLEOTIDE SEQUENCE [LARGE SCALE GENOMIC DNA]</scope>
    <source>
        <strain evidence="3">CGMCC 1.15922</strain>
    </source>
</reference>
<dbReference type="EMBL" id="BNAH01000014">
    <property type="protein sequence ID" value="GHE99142.1"/>
    <property type="molecule type" value="Genomic_DNA"/>
</dbReference>
<evidence type="ECO:0000313" key="2">
    <source>
        <dbReference type="EMBL" id="GHE99142.1"/>
    </source>
</evidence>
<keyword evidence="3" id="KW-1185">Reference proteome</keyword>